<dbReference type="EMBL" id="MDYL01000053">
    <property type="protein sequence ID" value="OQD66294.1"/>
    <property type="molecule type" value="Genomic_DNA"/>
</dbReference>
<dbReference type="Pfam" id="PF07250">
    <property type="entry name" value="Glyoxal_oxid_N"/>
    <property type="match status" value="1"/>
</dbReference>
<organism evidence="3 4">
    <name type="scientific">Penicillium decumbens</name>
    <dbReference type="NCBI Taxonomy" id="69771"/>
    <lineage>
        <taxon>Eukaryota</taxon>
        <taxon>Fungi</taxon>
        <taxon>Dikarya</taxon>
        <taxon>Ascomycota</taxon>
        <taxon>Pezizomycotina</taxon>
        <taxon>Eurotiomycetes</taxon>
        <taxon>Eurotiomycetidae</taxon>
        <taxon>Eurotiales</taxon>
        <taxon>Aspergillaceae</taxon>
        <taxon>Penicillium</taxon>
    </lineage>
</organism>
<evidence type="ECO:0000256" key="1">
    <source>
        <dbReference type="ARBA" id="ARBA00022729"/>
    </source>
</evidence>
<proteinExistence type="predicted"/>
<dbReference type="InterPro" id="IPR014756">
    <property type="entry name" value="Ig_E-set"/>
</dbReference>
<dbReference type="PANTHER" id="PTHR32208">
    <property type="entry name" value="SECRETED PROTEIN-RELATED"/>
    <property type="match status" value="1"/>
</dbReference>
<dbReference type="PANTHER" id="PTHR32208:SF68">
    <property type="entry name" value="GALACTOSE OXIDASE"/>
    <property type="match status" value="1"/>
</dbReference>
<dbReference type="InterPro" id="IPR013783">
    <property type="entry name" value="Ig-like_fold"/>
</dbReference>
<dbReference type="OrthoDB" id="2019572at2759"/>
<evidence type="ECO:0000313" key="3">
    <source>
        <dbReference type="EMBL" id="OQD66294.1"/>
    </source>
</evidence>
<dbReference type="SMART" id="SM00612">
    <property type="entry name" value="Kelch"/>
    <property type="match status" value="2"/>
</dbReference>
<dbReference type="Gene3D" id="2.130.10.80">
    <property type="entry name" value="Galactose oxidase/kelch, beta-propeller"/>
    <property type="match status" value="1"/>
</dbReference>
<dbReference type="AlphaFoldDB" id="A0A1V6NNJ0"/>
<dbReference type="InterPro" id="IPR015202">
    <property type="entry name" value="GO-like_E_set"/>
</dbReference>
<dbReference type="SUPFAM" id="SSF49785">
    <property type="entry name" value="Galactose-binding domain-like"/>
    <property type="match status" value="1"/>
</dbReference>
<gene>
    <name evidence="3" type="ORF">PENDEC_c053G00129</name>
</gene>
<dbReference type="InterPro" id="IPR009880">
    <property type="entry name" value="Glyoxal_oxidase_N"/>
</dbReference>
<dbReference type="OMA" id="CEYANDG"/>
<dbReference type="SUPFAM" id="SSF81296">
    <property type="entry name" value="E set domains"/>
    <property type="match status" value="1"/>
</dbReference>
<dbReference type="Proteomes" id="UP000191522">
    <property type="component" value="Unassembled WGS sequence"/>
</dbReference>
<evidence type="ECO:0000313" key="4">
    <source>
        <dbReference type="Proteomes" id="UP000191522"/>
    </source>
</evidence>
<dbReference type="Pfam" id="PF09118">
    <property type="entry name" value="GO-like_E_set"/>
    <property type="match status" value="1"/>
</dbReference>
<dbReference type="PROSITE" id="PS50022">
    <property type="entry name" value="FA58C_3"/>
    <property type="match status" value="1"/>
</dbReference>
<accession>A0A1V6NNJ0</accession>
<dbReference type="Pfam" id="PF01344">
    <property type="entry name" value="Kelch_1"/>
    <property type="match status" value="1"/>
</dbReference>
<dbReference type="InterPro" id="IPR037293">
    <property type="entry name" value="Gal_Oxidase_central_sf"/>
</dbReference>
<dbReference type="InterPro" id="IPR006652">
    <property type="entry name" value="Kelch_1"/>
</dbReference>
<dbReference type="SUPFAM" id="SSF50965">
    <property type="entry name" value="Galactose oxidase, central domain"/>
    <property type="match status" value="1"/>
</dbReference>
<keyword evidence="1" id="KW-0732">Signal</keyword>
<sequence length="912" mass="99945">MPHIATIDVQLASMPVLRSVGSVPVWQSSSSSALISRLHGCPVCMAVRFDGCLQKRQRQATALSGPRRISRWNRGVAVTSAEGIPNLLHHALACASVVRVVLGVATLRRPPGISTLAGPFALSPSRQPSLFRTLLRMKLHWASGLLLGLIARSVDANAESHIPFATDSSHIEPETEGPIDPEGYLWQARPHRGKLLPRNQFTTHCSSLAAGSRCEYANDGLAETHWVSESHSVHEKDELILDLHTVRNVNGISMRPLMGEKDRGQIAKHEVYVSVDGAAWTNVAYGTWGWNKSPKLSAFEAIQARYVKLRATSEAPPPKHPSHQYPDAVTKIVDVNVYTTNAVLPHEPSKGIWGPTLDLPITAAAGAHGFGTNGHHNIMLWSAWTDDRFFASPGGKTFTATWDPYLQDIVQTNVTNTYHDMFCPGISMDIDGNIVVSGGADSQKTSIYDGSDWIPGGDMNLHRGYHASTTLSDGKIFAIGGSWSGGSNMPKDGEVYDPATKRWRILPNIKSDVIHTVDIPLRNDNHAWLFGWKNGSVFHAGPSKRMFWFDTHGDGKVKSAILRLNDQDSTSGNAVMFDAVRGKIVAFGGQEYYDGSYGHRNAHLITIKEPFKRPLVDEAGLNGTDGIKGAGGMYNQRVYHTSVVLPDGTVFITGGEIYGVPFNEDERDVQLTPEIYHPEWDVFLPLKQNNIVRVYHSLSILLPDATVLNGGSGLCGNCTANHYDAQIFTPPYLLREDGTPAERPSKPDIVDNKYRVQVGAKLAFQADADIRNASLIRLGTVSHTVNTDQRRIPLSFTRSTEAESGRAVFHAAIPDDPGIALPGYYMLFVMNDRGVPSHAATVKVELPRTSHTSTETEHLVTVEEEDVADVEKPEADCDMEMDEKEAQGMMNALFAATRKLWSSRLSGLVYQA</sequence>
<dbReference type="STRING" id="69771.A0A1V6NNJ0"/>
<dbReference type="Gene3D" id="2.60.40.10">
    <property type="entry name" value="Immunoglobulins"/>
    <property type="match status" value="1"/>
</dbReference>
<comment type="caution">
    <text evidence="3">The sequence shown here is derived from an EMBL/GenBank/DDBJ whole genome shotgun (WGS) entry which is preliminary data.</text>
</comment>
<reference evidence="4" key="1">
    <citation type="journal article" date="2017" name="Nat. Microbiol.">
        <title>Global analysis of biosynthetic gene clusters reveals vast potential of secondary metabolite production in Penicillium species.</title>
        <authorList>
            <person name="Nielsen J.C."/>
            <person name="Grijseels S."/>
            <person name="Prigent S."/>
            <person name="Ji B."/>
            <person name="Dainat J."/>
            <person name="Nielsen K.F."/>
            <person name="Frisvad J.C."/>
            <person name="Workman M."/>
            <person name="Nielsen J."/>
        </authorList>
    </citation>
    <scope>NUCLEOTIDE SEQUENCE [LARGE SCALE GENOMIC DNA]</scope>
    <source>
        <strain evidence="4">IBT 11843</strain>
    </source>
</reference>
<dbReference type="Gene3D" id="2.60.120.260">
    <property type="entry name" value="Galactose-binding domain-like"/>
    <property type="match status" value="1"/>
</dbReference>
<keyword evidence="4" id="KW-1185">Reference proteome</keyword>
<dbReference type="InterPro" id="IPR011043">
    <property type="entry name" value="Gal_Oxase/kelch_b-propeller"/>
</dbReference>
<protein>
    <recommendedName>
        <fullName evidence="2">F5/8 type C domain-containing protein</fullName>
    </recommendedName>
</protein>
<feature type="domain" description="F5/8 type C" evidence="2">
    <location>
        <begin position="218"/>
        <end position="313"/>
    </location>
</feature>
<name>A0A1V6NNJ0_PENDC</name>
<dbReference type="InterPro" id="IPR000421">
    <property type="entry name" value="FA58C"/>
</dbReference>
<evidence type="ECO:0000259" key="2">
    <source>
        <dbReference type="PROSITE" id="PS50022"/>
    </source>
</evidence>
<dbReference type="InterPro" id="IPR008979">
    <property type="entry name" value="Galactose-bd-like_sf"/>
</dbReference>
<dbReference type="Pfam" id="PF00754">
    <property type="entry name" value="F5_F8_type_C"/>
    <property type="match status" value="1"/>
</dbReference>
<dbReference type="UniPathway" id="UPA00280"/>
<dbReference type="CDD" id="cd02851">
    <property type="entry name" value="E_set_GO_C"/>
    <property type="match status" value="1"/>
</dbReference>